<reference evidence="10" key="1">
    <citation type="journal article" date="2015" name="Genome Announc.">
        <title>Draft Genome Sequence of an Anaerobic Ammonium-Oxidizing Bacterium, "Candidatus Brocadia sinica".</title>
        <authorList>
            <person name="Oshiki M."/>
            <person name="Shinyako-Hata K."/>
            <person name="Satoh H."/>
            <person name="Okabe S."/>
        </authorList>
    </citation>
    <scope>NUCLEOTIDE SEQUENCE [LARGE SCALE GENOMIC DNA]</scope>
    <source>
        <strain evidence="10">JPN1</strain>
    </source>
</reference>
<evidence type="ECO:0000313" key="9">
    <source>
        <dbReference type="EMBL" id="GAN34776.1"/>
    </source>
</evidence>
<gene>
    <name evidence="9" type="ORF">BROSI_A3319</name>
</gene>
<dbReference type="InterPro" id="IPR051684">
    <property type="entry name" value="Electron_Trans/Redox"/>
</dbReference>
<feature type="transmembrane region" description="Helical" evidence="7">
    <location>
        <begin position="237"/>
        <end position="255"/>
    </location>
</feature>
<keyword evidence="6" id="KW-0411">Iron-sulfur</keyword>
<feature type="transmembrane region" description="Helical" evidence="7">
    <location>
        <begin position="380"/>
        <end position="400"/>
    </location>
</feature>
<accession>A0ABQ0K1D6</accession>
<feature type="transmembrane region" description="Helical" evidence="7">
    <location>
        <begin position="323"/>
        <end position="340"/>
    </location>
</feature>
<evidence type="ECO:0000256" key="7">
    <source>
        <dbReference type="SAM" id="Phobius"/>
    </source>
</evidence>
<sequence length="438" mass="48115">MLAVFISLAVIGCGHFAPEGVNDKLYAKTNIVNLMVWGLWWPSMVWLAVLFGRVWCMVCPLELVANGTERVARRLGVKQLVLGKWLRSGALIVGIYALIQLLVAGAHLHRVPAYTSLFLWGLLGTAGLVGFFIKDRAFCRGFCPVGLLLSTYGRGGMLAVRAGSGRICNTCTGKDCIMACNRTKLSGRSCPSLLNPPKLNSNRDCLVCGQCIKACKPDNMQLILRRPFHPSDVREPAASWPVTIFVIIVSGFVTGELCSEWKTAQSVFLWLPDHFTEYFSLSSVGGWIEGVWMIGIYPLLLWFVLGILAAFNSDNAFVVIRSWRFLALPLAVIVSSGHMAKGLAKFTSWIGFFPHALKDPMGIMTASGISSKAIQQPVPLLSISVVSLIGMALVITGIYFSIREARLANPETYHQRLAPKLVLVVLFAFIIFGWGYIK</sequence>
<feature type="transmembrane region" description="Helical" evidence="7">
    <location>
        <begin position="421"/>
        <end position="437"/>
    </location>
</feature>
<dbReference type="InterPro" id="IPR017896">
    <property type="entry name" value="4Fe4S_Fe-S-bd"/>
</dbReference>
<feature type="transmembrane region" description="Helical" evidence="7">
    <location>
        <begin position="40"/>
        <end position="64"/>
    </location>
</feature>
<keyword evidence="5" id="KW-0408">Iron</keyword>
<evidence type="ECO:0000256" key="2">
    <source>
        <dbReference type="ARBA" id="ARBA00022485"/>
    </source>
</evidence>
<evidence type="ECO:0000256" key="4">
    <source>
        <dbReference type="ARBA" id="ARBA00022982"/>
    </source>
</evidence>
<keyword evidence="10" id="KW-1185">Reference proteome</keyword>
<dbReference type="EMBL" id="BAFN01000001">
    <property type="protein sequence ID" value="GAN34776.1"/>
    <property type="molecule type" value="Genomic_DNA"/>
</dbReference>
<feature type="domain" description="4Fe-4S ferredoxin-type" evidence="8">
    <location>
        <begin position="195"/>
        <end position="225"/>
    </location>
</feature>
<keyword evidence="7" id="KW-0472">Membrane</keyword>
<evidence type="ECO:0000313" key="10">
    <source>
        <dbReference type="Proteomes" id="UP000032309"/>
    </source>
</evidence>
<evidence type="ECO:0000259" key="8">
    <source>
        <dbReference type="PROSITE" id="PS51379"/>
    </source>
</evidence>
<evidence type="ECO:0000256" key="3">
    <source>
        <dbReference type="ARBA" id="ARBA00022723"/>
    </source>
</evidence>
<feature type="transmembrane region" description="Helical" evidence="7">
    <location>
        <begin position="290"/>
        <end position="311"/>
    </location>
</feature>
<name>A0ABQ0K1D6_9BACT</name>
<feature type="transmembrane region" description="Helical" evidence="7">
    <location>
        <begin position="85"/>
        <end position="107"/>
    </location>
</feature>
<evidence type="ECO:0000256" key="5">
    <source>
        <dbReference type="ARBA" id="ARBA00023004"/>
    </source>
</evidence>
<evidence type="ECO:0000256" key="1">
    <source>
        <dbReference type="ARBA" id="ARBA00022448"/>
    </source>
</evidence>
<keyword evidence="4" id="KW-0249">Electron transport</keyword>
<proteinExistence type="predicted"/>
<keyword evidence="7" id="KW-1133">Transmembrane helix</keyword>
<protein>
    <recommendedName>
        <fullName evidence="8">4Fe-4S ferredoxin-type domain-containing protein</fullName>
    </recommendedName>
</protein>
<dbReference type="PANTHER" id="PTHR30176:SF3">
    <property type="entry name" value="FERREDOXIN-TYPE PROTEIN NAPH"/>
    <property type="match status" value="1"/>
</dbReference>
<evidence type="ECO:0000256" key="6">
    <source>
        <dbReference type="ARBA" id="ARBA00023014"/>
    </source>
</evidence>
<dbReference type="Proteomes" id="UP000032309">
    <property type="component" value="Unassembled WGS sequence"/>
</dbReference>
<comment type="caution">
    <text evidence="9">The sequence shown here is derived from an EMBL/GenBank/DDBJ whole genome shotgun (WGS) entry which is preliminary data.</text>
</comment>
<keyword evidence="1" id="KW-0813">Transport</keyword>
<keyword evidence="2" id="KW-0004">4Fe-4S</keyword>
<keyword evidence="7" id="KW-0812">Transmembrane</keyword>
<dbReference type="PROSITE" id="PS51379">
    <property type="entry name" value="4FE4S_FER_2"/>
    <property type="match status" value="1"/>
</dbReference>
<dbReference type="PANTHER" id="PTHR30176">
    <property type="entry name" value="FERREDOXIN-TYPE PROTEIN NAPH"/>
    <property type="match status" value="1"/>
</dbReference>
<feature type="transmembrane region" description="Helical" evidence="7">
    <location>
        <begin position="113"/>
        <end position="133"/>
    </location>
</feature>
<organism evidence="9 10">
    <name type="scientific">Candidatus Brocadia sinica JPN1</name>
    <dbReference type="NCBI Taxonomy" id="1197129"/>
    <lineage>
        <taxon>Bacteria</taxon>
        <taxon>Pseudomonadati</taxon>
        <taxon>Planctomycetota</taxon>
        <taxon>Candidatus Brocadiia</taxon>
        <taxon>Candidatus Brocadiales</taxon>
        <taxon>Candidatus Brocadiaceae</taxon>
        <taxon>Candidatus Brocadia</taxon>
    </lineage>
</organism>
<keyword evidence="3" id="KW-0479">Metal-binding</keyword>